<dbReference type="EMBL" id="UYYG01001152">
    <property type="protein sequence ID" value="VDN55346.1"/>
    <property type="molecule type" value="Genomic_DNA"/>
</dbReference>
<evidence type="ECO:0000313" key="3">
    <source>
        <dbReference type="Proteomes" id="UP000274756"/>
    </source>
</evidence>
<dbReference type="AlphaFoldDB" id="A0A0N4U2N9"/>
<reference evidence="4" key="1">
    <citation type="submission" date="2017-02" db="UniProtKB">
        <authorList>
            <consortium name="WormBaseParasite"/>
        </authorList>
    </citation>
    <scope>IDENTIFICATION</scope>
</reference>
<evidence type="ECO:0000313" key="2">
    <source>
        <dbReference type="Proteomes" id="UP000038040"/>
    </source>
</evidence>
<name>A0A0N4U2N9_DRAME</name>
<proteinExistence type="predicted"/>
<dbReference type="Proteomes" id="UP000038040">
    <property type="component" value="Unplaced"/>
</dbReference>
<dbReference type="Proteomes" id="UP000274756">
    <property type="component" value="Unassembled WGS sequence"/>
</dbReference>
<sequence length="117" mass="13172">MLMRKRNDHCPLLTKYRVDVACSSEVCLPLLHWLVALGNMPGIPLAIEIQVSLQHQPDFCTGLLLRGTSASELQTEQQPTDQLLITMSITKPGSEQRYWLFHCDVLENSKRNGVAIV</sequence>
<dbReference type="WBParaSite" id="DME_0000095901-mRNA-1">
    <property type="protein sequence ID" value="DME_0000095901-mRNA-1"/>
    <property type="gene ID" value="DME_0000095901"/>
</dbReference>
<reference evidence="1 3" key="2">
    <citation type="submission" date="2018-11" db="EMBL/GenBank/DDBJ databases">
        <authorList>
            <consortium name="Pathogen Informatics"/>
        </authorList>
    </citation>
    <scope>NUCLEOTIDE SEQUENCE [LARGE SCALE GENOMIC DNA]</scope>
</reference>
<organism evidence="2 4">
    <name type="scientific">Dracunculus medinensis</name>
    <name type="common">Guinea worm</name>
    <dbReference type="NCBI Taxonomy" id="318479"/>
    <lineage>
        <taxon>Eukaryota</taxon>
        <taxon>Metazoa</taxon>
        <taxon>Ecdysozoa</taxon>
        <taxon>Nematoda</taxon>
        <taxon>Chromadorea</taxon>
        <taxon>Rhabditida</taxon>
        <taxon>Spirurina</taxon>
        <taxon>Dracunculoidea</taxon>
        <taxon>Dracunculidae</taxon>
        <taxon>Dracunculus</taxon>
    </lineage>
</organism>
<keyword evidence="3" id="KW-1185">Reference proteome</keyword>
<gene>
    <name evidence="1" type="ORF">DME_LOCUS5319</name>
</gene>
<evidence type="ECO:0000313" key="4">
    <source>
        <dbReference type="WBParaSite" id="DME_0000095901-mRNA-1"/>
    </source>
</evidence>
<accession>A0A0N4U2N9</accession>
<protein>
    <submittedName>
        <fullName evidence="4">ZP domain-containing protein</fullName>
    </submittedName>
</protein>
<evidence type="ECO:0000313" key="1">
    <source>
        <dbReference type="EMBL" id="VDN55346.1"/>
    </source>
</evidence>